<dbReference type="Gene3D" id="3.60.21.10">
    <property type="match status" value="1"/>
</dbReference>
<organism evidence="3 4">
    <name type="scientific">Calditerricola satsumensis</name>
    <dbReference type="NCBI Taxonomy" id="373054"/>
    <lineage>
        <taxon>Bacteria</taxon>
        <taxon>Bacillati</taxon>
        <taxon>Bacillota</taxon>
        <taxon>Bacilli</taxon>
        <taxon>Bacillales</taxon>
        <taxon>Bacillaceae</taxon>
        <taxon>Calditerricola</taxon>
    </lineage>
</organism>
<dbReference type="Pfam" id="PF00149">
    <property type="entry name" value="Metallophos"/>
    <property type="match status" value="1"/>
</dbReference>
<dbReference type="PANTHER" id="PTHR30337:SF7">
    <property type="entry name" value="PHOSPHOESTERASE"/>
    <property type="match status" value="1"/>
</dbReference>
<dbReference type="InterPro" id="IPR004843">
    <property type="entry name" value="Calcineurin-like_PHP"/>
</dbReference>
<dbReference type="InterPro" id="IPR041796">
    <property type="entry name" value="Mre11_N"/>
</dbReference>
<evidence type="ECO:0000259" key="2">
    <source>
        <dbReference type="Pfam" id="PF00149"/>
    </source>
</evidence>
<feature type="domain" description="Calcineurin-like phosphoesterase" evidence="2">
    <location>
        <begin position="4"/>
        <end position="200"/>
    </location>
</feature>
<dbReference type="SUPFAM" id="SSF56300">
    <property type="entry name" value="Metallo-dependent phosphatases"/>
    <property type="match status" value="1"/>
</dbReference>
<evidence type="ECO:0000313" key="4">
    <source>
        <dbReference type="Proteomes" id="UP000637720"/>
    </source>
</evidence>
<keyword evidence="1" id="KW-0378">Hydrolase</keyword>
<protein>
    <recommendedName>
        <fullName evidence="2">Calcineurin-like phosphoesterase domain-containing protein</fullName>
    </recommendedName>
</protein>
<dbReference type="EMBL" id="BMOF01000030">
    <property type="protein sequence ID" value="GGK02375.1"/>
    <property type="molecule type" value="Genomic_DNA"/>
</dbReference>
<name>A0A8J3B823_9BACI</name>
<dbReference type="RefSeq" id="WP_054672049.1">
    <property type="nucleotide sequence ID" value="NZ_BMOF01000030.1"/>
</dbReference>
<comment type="caution">
    <text evidence="3">The sequence shown here is derived from an EMBL/GenBank/DDBJ whole genome shotgun (WGS) entry which is preliminary data.</text>
</comment>
<sequence length="384" mass="43005">MGVRFVHTADVHLDAPLSHLSLSPSRLAQRRAEYRETVARIFRLAQEKAAHLILIAGDWFEHELVQKSTIAYLRELCAMVAPIRVFVAPGNHDPALPDSYYRTVDWPENVHVFGGEWETVYLPELDCAVHGYGFDRYAVTEPVVRAFANPVPEARHHIMVVHASLAQSEHAGEHDPYLPVTVEELAATGVDYVALGHIHKGQKIPHPAEPSRVLAAYPGSPEGLGWKEQGVRTVLYGELTERGVKLETLPISCRAYVVRDVDVSGCETPEAVLERVRRQIKGENPESLLRLRLVGLVNPALSVETGWLRERLADAFFAVDVVSDVRPAYDVQQYAQEPTVIGGFVREALRRIDEAPDEREKRLWTDALHAVLDLHAYGRLVERG</sequence>
<proteinExistence type="predicted"/>
<keyword evidence="4" id="KW-1185">Reference proteome</keyword>
<accession>A0A8J3B823</accession>
<evidence type="ECO:0000313" key="3">
    <source>
        <dbReference type="EMBL" id="GGK02375.1"/>
    </source>
</evidence>
<evidence type="ECO:0000256" key="1">
    <source>
        <dbReference type="ARBA" id="ARBA00022801"/>
    </source>
</evidence>
<reference evidence="3" key="1">
    <citation type="journal article" date="2014" name="Int. J. Syst. Evol. Microbiol.">
        <title>Complete genome sequence of Corynebacterium casei LMG S-19264T (=DSM 44701T), isolated from a smear-ripened cheese.</title>
        <authorList>
            <consortium name="US DOE Joint Genome Institute (JGI-PGF)"/>
            <person name="Walter F."/>
            <person name="Albersmeier A."/>
            <person name="Kalinowski J."/>
            <person name="Ruckert C."/>
        </authorList>
    </citation>
    <scope>NUCLEOTIDE SEQUENCE</scope>
    <source>
        <strain evidence="3">JCM 14719</strain>
    </source>
</reference>
<reference evidence="3" key="2">
    <citation type="submission" date="2020-09" db="EMBL/GenBank/DDBJ databases">
        <authorList>
            <person name="Sun Q."/>
            <person name="Ohkuma M."/>
        </authorList>
    </citation>
    <scope>NUCLEOTIDE SEQUENCE</scope>
    <source>
        <strain evidence="3">JCM 14719</strain>
    </source>
</reference>
<dbReference type="CDD" id="cd00840">
    <property type="entry name" value="MPP_Mre11_N"/>
    <property type="match status" value="1"/>
</dbReference>
<dbReference type="GO" id="GO:0016787">
    <property type="term" value="F:hydrolase activity"/>
    <property type="evidence" value="ECO:0007669"/>
    <property type="project" value="UniProtKB-KW"/>
</dbReference>
<gene>
    <name evidence="3" type="ORF">GCM10007043_15570</name>
</gene>
<dbReference type="AlphaFoldDB" id="A0A8J3B823"/>
<dbReference type="Proteomes" id="UP000637720">
    <property type="component" value="Unassembled WGS sequence"/>
</dbReference>
<dbReference type="InterPro" id="IPR050535">
    <property type="entry name" value="DNA_Repair-Maintenance_Comp"/>
</dbReference>
<dbReference type="InterPro" id="IPR029052">
    <property type="entry name" value="Metallo-depent_PP-like"/>
</dbReference>
<dbReference type="PANTHER" id="PTHR30337">
    <property type="entry name" value="COMPONENT OF ATP-DEPENDENT DSDNA EXONUCLEASE"/>
    <property type="match status" value="1"/>
</dbReference>